<feature type="transmembrane region" description="Helical" evidence="16">
    <location>
        <begin position="252"/>
        <end position="274"/>
    </location>
</feature>
<keyword evidence="13 16" id="KW-0496">Mitochondrion</keyword>
<dbReference type="GO" id="GO:0031966">
    <property type="term" value="C:mitochondrial membrane"/>
    <property type="evidence" value="ECO:0007669"/>
    <property type="project" value="UniProtKB-SubCell"/>
</dbReference>
<evidence type="ECO:0000256" key="2">
    <source>
        <dbReference type="ARBA" id="ARBA00009025"/>
    </source>
</evidence>
<dbReference type="GO" id="GO:0048039">
    <property type="term" value="F:ubiquinone binding"/>
    <property type="evidence" value="ECO:0007669"/>
    <property type="project" value="TreeGrafter"/>
</dbReference>
<dbReference type="PRINTS" id="PR01437">
    <property type="entry name" value="NUOXDRDTASE4"/>
</dbReference>
<geneLocation type="mitochondrion" evidence="19"/>
<evidence type="ECO:0000256" key="9">
    <source>
        <dbReference type="ARBA" id="ARBA00022982"/>
    </source>
</evidence>
<sequence>MDISVVFFVLFSLVSVLVLGQVNWWGTIYGLQLAVVLVVLRNYASIGVPGCSLGGVFCYDEVSCGFVWLTVFVASLSLVSSGDIFSSGDKDQAFLVAVVGLTLILCFCFAVDSLFLFYVFFEFSLIPTLMIICGWGYQPERLRAGKYMMLYTVGASLPLLVFILFMLYVGGNSSFILSGVMRSLLPCGPVMFMAVVLAFLVKSPMYGVHGWLPKAHVEAPVAGSMFLAGVLLKLGGYGLIRFVGLLNLCGSVVFSCVVCLCIFGGVMASVVCCVQSDAKSLVAYSSVGHMSLVLGGVMSGSFWGLGGSYLLMVAHGLSSSGMFFLVGELYKLYSSRMLFIIRGGIGNLFGINLWLAYMCGFNAAAPPSLSLCSEVILCISIMSYSLWFSSLVGVLGFLSCLYSWSLYCNTQTGYYPIWAYSCSGVSKFYTQGVVCGSIIFPLIGLSFCCDFSKFC</sequence>
<evidence type="ECO:0000256" key="7">
    <source>
        <dbReference type="ARBA" id="ARBA00022692"/>
    </source>
</evidence>
<dbReference type="GO" id="GO:0008137">
    <property type="term" value="F:NADH dehydrogenase (ubiquinone) activity"/>
    <property type="evidence" value="ECO:0007669"/>
    <property type="project" value="UniProtKB-UniRule"/>
</dbReference>
<keyword evidence="11 16" id="KW-0520">NAD</keyword>
<keyword evidence="5 16" id="KW-0813">Transport</keyword>
<name>A0A3G1GH52_9BIVA</name>
<accession>A0A3G1GH52</accession>
<evidence type="ECO:0000313" key="19">
    <source>
        <dbReference type="EMBL" id="APA19210.1"/>
    </source>
</evidence>
<keyword evidence="7 16" id="KW-0812">Transmembrane</keyword>
<organism evidence="19">
    <name type="scientific">Sinosolenaia oleivora</name>
    <dbReference type="NCBI Taxonomy" id="3237505"/>
    <lineage>
        <taxon>Eukaryota</taxon>
        <taxon>Metazoa</taxon>
        <taxon>Spiralia</taxon>
        <taxon>Lophotrochozoa</taxon>
        <taxon>Mollusca</taxon>
        <taxon>Bivalvia</taxon>
        <taxon>Autobranchia</taxon>
        <taxon>Heteroconchia</taxon>
        <taxon>Palaeoheterodonta</taxon>
        <taxon>Unionida</taxon>
        <taxon>Unionoidea</taxon>
        <taxon>Unionidae</taxon>
        <taxon>Sinosolenaia</taxon>
    </lineage>
</organism>
<keyword evidence="10 16" id="KW-1133">Transmembrane helix</keyword>
<keyword evidence="12 16" id="KW-0830">Ubiquinone</keyword>
<evidence type="ECO:0000256" key="14">
    <source>
        <dbReference type="ARBA" id="ARBA00023136"/>
    </source>
</evidence>
<keyword evidence="6 16" id="KW-0679">Respiratory chain</keyword>
<comment type="function">
    <text evidence="16">Core subunit of the mitochondrial membrane respiratory chain NADH dehydrogenase (Complex I) which catalyzes electron transfer from NADH through the respiratory chain, using ubiquinone as an electron acceptor. Essential for the catalytic activity and assembly of complex I.</text>
</comment>
<evidence type="ECO:0000259" key="18">
    <source>
        <dbReference type="Pfam" id="PF01059"/>
    </source>
</evidence>
<dbReference type="PANTHER" id="PTHR43507:SF20">
    <property type="entry name" value="NADH-UBIQUINONE OXIDOREDUCTASE CHAIN 4"/>
    <property type="match status" value="1"/>
</dbReference>
<evidence type="ECO:0000256" key="13">
    <source>
        <dbReference type="ARBA" id="ARBA00023128"/>
    </source>
</evidence>
<feature type="domain" description="NADH:quinone oxidoreductase/Mrp antiporter transmembrane" evidence="17">
    <location>
        <begin position="112"/>
        <end position="395"/>
    </location>
</feature>
<dbReference type="InterPro" id="IPR000260">
    <property type="entry name" value="NADH4_N"/>
</dbReference>
<keyword evidence="9 16" id="KW-0249">Electron transport</keyword>
<evidence type="ECO:0000256" key="4">
    <source>
        <dbReference type="ARBA" id="ARBA00021006"/>
    </source>
</evidence>
<dbReference type="PANTHER" id="PTHR43507">
    <property type="entry name" value="NADH-UBIQUINONE OXIDOREDUCTASE CHAIN 4"/>
    <property type="match status" value="1"/>
</dbReference>
<keyword evidence="14 16" id="KW-0472">Membrane</keyword>
<feature type="transmembrane region" description="Helical" evidence="16">
    <location>
        <begin position="428"/>
        <end position="447"/>
    </location>
</feature>
<evidence type="ECO:0000256" key="6">
    <source>
        <dbReference type="ARBA" id="ARBA00022660"/>
    </source>
</evidence>
<feature type="domain" description="NADH:ubiquinone oxidoreductase chain 4 N-terminal" evidence="18">
    <location>
        <begin position="6"/>
        <end position="107"/>
    </location>
</feature>
<dbReference type="GO" id="GO:0003954">
    <property type="term" value="F:NADH dehydrogenase activity"/>
    <property type="evidence" value="ECO:0007669"/>
    <property type="project" value="TreeGrafter"/>
</dbReference>
<evidence type="ECO:0000256" key="16">
    <source>
        <dbReference type="RuleBase" id="RU003297"/>
    </source>
</evidence>
<dbReference type="EC" id="7.1.1.2" evidence="3 16"/>
<proteinExistence type="inferred from homology"/>
<comment type="subcellular location">
    <subcellularLocation>
        <location evidence="1 16">Mitochondrion membrane</location>
        <topology evidence="1 16">Multi-pass membrane protein</topology>
    </subcellularLocation>
</comment>
<evidence type="ECO:0000256" key="3">
    <source>
        <dbReference type="ARBA" id="ARBA00012944"/>
    </source>
</evidence>
<feature type="transmembrane region" description="Helical" evidence="16">
    <location>
        <begin position="281"/>
        <end position="303"/>
    </location>
</feature>
<evidence type="ECO:0000256" key="11">
    <source>
        <dbReference type="ARBA" id="ARBA00023027"/>
    </source>
</evidence>
<evidence type="ECO:0000256" key="12">
    <source>
        <dbReference type="ARBA" id="ARBA00023075"/>
    </source>
</evidence>
<dbReference type="Pfam" id="PF01059">
    <property type="entry name" value="Oxidored_q5_N"/>
    <property type="match status" value="1"/>
</dbReference>
<evidence type="ECO:0000256" key="1">
    <source>
        <dbReference type="ARBA" id="ARBA00004225"/>
    </source>
</evidence>
<feature type="transmembrane region" description="Helical" evidence="16">
    <location>
        <begin position="384"/>
        <end position="407"/>
    </location>
</feature>
<feature type="transmembrane region" description="Helical" evidence="16">
    <location>
        <begin position="221"/>
        <end position="240"/>
    </location>
</feature>
<feature type="transmembrane region" description="Helical" evidence="16">
    <location>
        <begin position="339"/>
        <end position="364"/>
    </location>
</feature>
<evidence type="ECO:0000259" key="17">
    <source>
        <dbReference type="Pfam" id="PF00361"/>
    </source>
</evidence>
<keyword evidence="8" id="KW-1278">Translocase</keyword>
<reference evidence="19" key="1">
    <citation type="submission" date="2016-10" db="EMBL/GenBank/DDBJ databases">
        <title>Comparative analyses of the complete Maternally and Paternally Inherited mitochondrial genomes of the Endangered Freshwater Mussel Solenaia rivularis (Bivalvia Unionidae) and phylogenetic analyses.</title>
        <authorList>
            <person name="Zhou C.H."/>
            <person name="Huang X.C."/>
            <person name="Wu X.P."/>
            <person name="Ouyang S."/>
        </authorList>
    </citation>
    <scope>NUCLEOTIDE SEQUENCE</scope>
</reference>
<comment type="catalytic activity">
    <reaction evidence="15 16">
        <text>a ubiquinone + NADH + 5 H(+)(in) = a ubiquinol + NAD(+) + 4 H(+)(out)</text>
        <dbReference type="Rhea" id="RHEA:29091"/>
        <dbReference type="Rhea" id="RHEA-COMP:9565"/>
        <dbReference type="Rhea" id="RHEA-COMP:9566"/>
        <dbReference type="ChEBI" id="CHEBI:15378"/>
        <dbReference type="ChEBI" id="CHEBI:16389"/>
        <dbReference type="ChEBI" id="CHEBI:17976"/>
        <dbReference type="ChEBI" id="CHEBI:57540"/>
        <dbReference type="ChEBI" id="CHEBI:57945"/>
        <dbReference type="EC" id="7.1.1.2"/>
    </reaction>
</comment>
<evidence type="ECO:0000256" key="10">
    <source>
        <dbReference type="ARBA" id="ARBA00022989"/>
    </source>
</evidence>
<dbReference type="Pfam" id="PF00361">
    <property type="entry name" value="Proton_antipo_M"/>
    <property type="match status" value="1"/>
</dbReference>
<dbReference type="AlphaFoldDB" id="A0A3G1GH52"/>
<feature type="transmembrane region" description="Helical" evidence="16">
    <location>
        <begin position="149"/>
        <end position="169"/>
    </location>
</feature>
<feature type="transmembrane region" description="Helical" evidence="16">
    <location>
        <begin position="309"/>
        <end position="327"/>
    </location>
</feature>
<evidence type="ECO:0000256" key="5">
    <source>
        <dbReference type="ARBA" id="ARBA00022448"/>
    </source>
</evidence>
<protein>
    <recommendedName>
        <fullName evidence="4 16">NADH-ubiquinone oxidoreductase chain 4</fullName>
        <ecNumber evidence="3 16">7.1.1.2</ecNumber>
    </recommendedName>
</protein>
<dbReference type="GO" id="GO:0042773">
    <property type="term" value="P:ATP synthesis coupled electron transport"/>
    <property type="evidence" value="ECO:0007669"/>
    <property type="project" value="InterPro"/>
</dbReference>
<feature type="transmembrane region" description="Helical" evidence="16">
    <location>
        <begin position="93"/>
        <end position="111"/>
    </location>
</feature>
<dbReference type="InterPro" id="IPR001750">
    <property type="entry name" value="ND/Mrp_TM"/>
</dbReference>
<evidence type="ECO:0000256" key="8">
    <source>
        <dbReference type="ARBA" id="ARBA00022967"/>
    </source>
</evidence>
<gene>
    <name evidence="19" type="primary">nad4</name>
</gene>
<dbReference type="GO" id="GO:0015990">
    <property type="term" value="P:electron transport coupled proton transport"/>
    <property type="evidence" value="ECO:0007669"/>
    <property type="project" value="TreeGrafter"/>
</dbReference>
<comment type="similarity">
    <text evidence="2 16">Belongs to the complex I subunit 4 family.</text>
</comment>
<dbReference type="InterPro" id="IPR003918">
    <property type="entry name" value="NADH_UbQ_OxRdtase"/>
</dbReference>
<evidence type="ECO:0000256" key="15">
    <source>
        <dbReference type="ARBA" id="ARBA00049551"/>
    </source>
</evidence>
<feature type="transmembrane region" description="Helical" evidence="16">
    <location>
        <begin position="66"/>
        <end position="86"/>
    </location>
</feature>
<feature type="transmembrane region" description="Helical" evidence="16">
    <location>
        <begin position="117"/>
        <end position="137"/>
    </location>
</feature>
<dbReference type="EMBL" id="KY007143">
    <property type="protein sequence ID" value="APA19210.1"/>
    <property type="molecule type" value="Genomic_DNA"/>
</dbReference>